<protein>
    <submittedName>
        <fullName evidence="2">Uncharacterized protein</fullName>
    </submittedName>
</protein>
<comment type="caution">
    <text evidence="2">The sequence shown here is derived from an EMBL/GenBank/DDBJ whole genome shotgun (WGS) entry which is preliminary data.</text>
</comment>
<proteinExistence type="predicted"/>
<reference evidence="2 3" key="1">
    <citation type="submission" date="2016-11" db="EMBL/GenBank/DDBJ databases">
        <authorList>
            <person name="Varghese N."/>
            <person name="Submissions S."/>
        </authorList>
    </citation>
    <scope>NUCLEOTIDE SEQUENCE [LARGE SCALE GENOMIC DNA]</scope>
    <source>
        <strain evidence="2 3">FD</strain>
    </source>
</reference>
<dbReference type="AlphaFoldDB" id="A0AB74EW05"/>
<evidence type="ECO:0000313" key="2">
    <source>
        <dbReference type="EMBL" id="SHL12505.1"/>
    </source>
</evidence>
<name>A0AB74EW05_9FIRM</name>
<keyword evidence="1" id="KW-0472">Membrane</keyword>
<dbReference type="Proteomes" id="UP000184012">
    <property type="component" value="Unassembled WGS sequence"/>
</dbReference>
<gene>
    <name evidence="2" type="ORF">SAMN04515649_102357</name>
</gene>
<sequence>MIFVTFFRLFWVVLMCMLSGGGYKERERCYPYNRR</sequence>
<accession>A0AB74EW05</accession>
<evidence type="ECO:0000313" key="3">
    <source>
        <dbReference type="Proteomes" id="UP000184012"/>
    </source>
</evidence>
<evidence type="ECO:0000256" key="1">
    <source>
        <dbReference type="SAM" id="Phobius"/>
    </source>
</evidence>
<keyword evidence="1" id="KW-0812">Transmembrane</keyword>
<dbReference type="EMBL" id="FRBP01000002">
    <property type="protein sequence ID" value="SHL12505.1"/>
    <property type="molecule type" value="Genomic_DNA"/>
</dbReference>
<keyword evidence="1" id="KW-1133">Transmembrane helix</keyword>
<organism evidence="2 3">
    <name type="scientific">Eubacterium callanderi</name>
    <dbReference type="NCBI Taxonomy" id="53442"/>
    <lineage>
        <taxon>Bacteria</taxon>
        <taxon>Bacillati</taxon>
        <taxon>Bacillota</taxon>
        <taxon>Clostridia</taxon>
        <taxon>Eubacteriales</taxon>
        <taxon>Eubacteriaceae</taxon>
        <taxon>Eubacterium</taxon>
    </lineage>
</organism>
<feature type="transmembrane region" description="Helical" evidence="1">
    <location>
        <begin position="6"/>
        <end position="23"/>
    </location>
</feature>